<reference evidence="3" key="1">
    <citation type="submission" date="2015-10" db="EMBL/GenBank/DDBJ databases">
        <authorList>
            <person name="Crossman L.C."/>
        </authorList>
    </citation>
    <scope>NUCLEOTIDE SEQUENCE [LARGE SCALE GENOMIC DNA]</scope>
    <source>
        <strain evidence="3">20-2</strain>
    </source>
</reference>
<keyword evidence="1" id="KW-0812">Transmembrane</keyword>
<evidence type="ECO:0000256" key="1">
    <source>
        <dbReference type="SAM" id="Phobius"/>
    </source>
</evidence>
<keyword evidence="1" id="KW-0472">Membrane</keyword>
<dbReference type="EMBL" id="LN887516">
    <property type="protein sequence ID" value="CUR40160.1"/>
    <property type="molecule type" value="Genomic_DNA"/>
</dbReference>
<name>A0A0U5JRX5_LIMRT</name>
<gene>
    <name evidence="2" type="ORF">LRLP16767_LR202_00216</name>
</gene>
<dbReference type="AlphaFoldDB" id="A0A0U5JRX5"/>
<protein>
    <submittedName>
        <fullName evidence="2">Uncharacterized protein</fullName>
    </submittedName>
</protein>
<dbReference type="Proteomes" id="UP000235484">
    <property type="component" value="Unassembled WGS sequence"/>
</dbReference>
<organism evidence="2 3">
    <name type="scientific">Limosilactobacillus reuteri</name>
    <name type="common">Lactobacillus reuteri</name>
    <dbReference type="NCBI Taxonomy" id="1598"/>
    <lineage>
        <taxon>Bacteria</taxon>
        <taxon>Bacillati</taxon>
        <taxon>Bacillota</taxon>
        <taxon>Bacilli</taxon>
        <taxon>Lactobacillales</taxon>
        <taxon>Lactobacillaceae</taxon>
        <taxon>Limosilactobacillus</taxon>
    </lineage>
</organism>
<sequence>MLLKDNSFYLFAAIFFPLFYTFLQAPSIAFLPNLKNKH</sequence>
<accession>A0A0U5JRX5</accession>
<keyword evidence="1" id="KW-1133">Transmembrane helix</keyword>
<proteinExistence type="predicted"/>
<feature type="transmembrane region" description="Helical" evidence="1">
    <location>
        <begin position="6"/>
        <end position="31"/>
    </location>
</feature>
<evidence type="ECO:0000313" key="2">
    <source>
        <dbReference type="EMBL" id="CUR40160.1"/>
    </source>
</evidence>
<evidence type="ECO:0000313" key="3">
    <source>
        <dbReference type="Proteomes" id="UP000235484"/>
    </source>
</evidence>